<evidence type="ECO:0000256" key="15">
    <source>
        <dbReference type="ARBA" id="ARBA00023128"/>
    </source>
</evidence>
<evidence type="ECO:0000256" key="2">
    <source>
        <dbReference type="ARBA" id="ARBA00004448"/>
    </source>
</evidence>
<protein>
    <recommendedName>
        <fullName evidence="5 18">NADH-ubiquinone oxidoreductase chain 2</fullName>
        <ecNumber evidence="4 18">7.1.1.2</ecNumber>
    </recommendedName>
</protein>
<evidence type="ECO:0000256" key="5">
    <source>
        <dbReference type="ARBA" id="ARBA00021008"/>
    </source>
</evidence>
<evidence type="ECO:0000256" key="8">
    <source>
        <dbReference type="ARBA" id="ARBA00022692"/>
    </source>
</evidence>
<dbReference type="InterPro" id="IPR001750">
    <property type="entry name" value="ND/Mrp_TM"/>
</dbReference>
<keyword evidence="11 18" id="KW-0249">Electron transport</keyword>
<accession>A0A6C0R1X7</accession>
<keyword evidence="9 18" id="KW-0999">Mitochondrion inner membrane</keyword>
<evidence type="ECO:0000259" key="19">
    <source>
        <dbReference type="Pfam" id="PF00361"/>
    </source>
</evidence>
<feature type="transmembrane region" description="Helical" evidence="18">
    <location>
        <begin position="57"/>
        <end position="81"/>
    </location>
</feature>
<feature type="transmembrane region" description="Helical" evidence="18">
    <location>
        <begin position="233"/>
        <end position="256"/>
    </location>
</feature>
<feature type="transmembrane region" description="Helical" evidence="18">
    <location>
        <begin position="144"/>
        <end position="163"/>
    </location>
</feature>
<dbReference type="GO" id="GO:0008137">
    <property type="term" value="F:NADH dehydrogenase (ubiquinone) activity"/>
    <property type="evidence" value="ECO:0007669"/>
    <property type="project" value="UniProtKB-EC"/>
</dbReference>
<evidence type="ECO:0000256" key="11">
    <source>
        <dbReference type="ARBA" id="ARBA00022982"/>
    </source>
</evidence>
<proteinExistence type="inferred from homology"/>
<evidence type="ECO:0000256" key="3">
    <source>
        <dbReference type="ARBA" id="ARBA00007012"/>
    </source>
</evidence>
<evidence type="ECO:0000256" key="18">
    <source>
        <dbReference type="RuleBase" id="RU003403"/>
    </source>
</evidence>
<dbReference type="EC" id="7.1.1.2" evidence="4 18"/>
<name>A0A6C0R1X7_9ODON</name>
<reference evidence="20" key="1">
    <citation type="journal article" date="2019" name="Sci. Rep.">
        <title>The mitochondrial genomes of palaeopteran insects and insights into the early insect relationships.</title>
        <authorList>
            <person name="Song N."/>
            <person name="Li X."/>
            <person name="Yin X."/>
            <person name="Li X."/>
            <person name="Yin J."/>
            <person name="Pan P."/>
        </authorList>
    </citation>
    <scope>NUCLEOTIDE SEQUENCE</scope>
</reference>
<comment type="catalytic activity">
    <reaction evidence="17 18">
        <text>a ubiquinone + NADH + 5 H(+)(in) = a ubiquinol + NAD(+) + 4 H(+)(out)</text>
        <dbReference type="Rhea" id="RHEA:29091"/>
        <dbReference type="Rhea" id="RHEA-COMP:9565"/>
        <dbReference type="Rhea" id="RHEA-COMP:9566"/>
        <dbReference type="ChEBI" id="CHEBI:15378"/>
        <dbReference type="ChEBI" id="CHEBI:16389"/>
        <dbReference type="ChEBI" id="CHEBI:17976"/>
        <dbReference type="ChEBI" id="CHEBI:57540"/>
        <dbReference type="ChEBI" id="CHEBI:57945"/>
        <dbReference type="EC" id="7.1.1.2"/>
    </reaction>
</comment>
<evidence type="ECO:0000256" key="6">
    <source>
        <dbReference type="ARBA" id="ARBA00022448"/>
    </source>
</evidence>
<geneLocation type="mitochondrion" evidence="20"/>
<evidence type="ECO:0000256" key="1">
    <source>
        <dbReference type="ARBA" id="ARBA00003257"/>
    </source>
</evidence>
<keyword evidence="10 18" id="KW-1278">Translocase</keyword>
<evidence type="ECO:0000256" key="17">
    <source>
        <dbReference type="ARBA" id="ARBA00049551"/>
    </source>
</evidence>
<evidence type="ECO:0000256" key="4">
    <source>
        <dbReference type="ARBA" id="ARBA00012944"/>
    </source>
</evidence>
<keyword evidence="8 18" id="KW-0812">Transmembrane</keyword>
<comment type="similarity">
    <text evidence="3 18">Belongs to the complex I subunit 2 family.</text>
</comment>
<feature type="transmembrane region" description="Helical" evidence="18">
    <location>
        <begin position="5"/>
        <end position="22"/>
    </location>
</feature>
<evidence type="ECO:0000256" key="16">
    <source>
        <dbReference type="ARBA" id="ARBA00023136"/>
    </source>
</evidence>
<dbReference type="GO" id="GO:0005743">
    <property type="term" value="C:mitochondrial inner membrane"/>
    <property type="evidence" value="ECO:0007669"/>
    <property type="project" value="UniProtKB-SubCell"/>
</dbReference>
<organism evidence="20">
    <name type="scientific">Coeliccia cyanomelas</name>
    <dbReference type="NCBI Taxonomy" id="476659"/>
    <lineage>
        <taxon>Eukaryota</taxon>
        <taxon>Metazoa</taxon>
        <taxon>Ecdysozoa</taxon>
        <taxon>Arthropoda</taxon>
        <taxon>Hexapoda</taxon>
        <taxon>Insecta</taxon>
        <taxon>Pterygota</taxon>
        <taxon>Palaeoptera</taxon>
        <taxon>Odonata</taxon>
        <taxon>Zygoptera</taxon>
        <taxon>Platycnemididae</taxon>
        <taxon>Coeliccia</taxon>
    </lineage>
</organism>
<evidence type="ECO:0000313" key="20">
    <source>
        <dbReference type="EMBL" id="QHZ87477.1"/>
    </source>
</evidence>
<comment type="function">
    <text evidence="1">Core subunit of the mitochondrial membrane respiratory chain NADH dehydrogenase (Complex I) that is believed to belong to the minimal assembly required for catalysis. Complex I functions in the transfer of electrons from NADH to the respiratory chain. The immediate electron acceptor for the enzyme is believed to be ubiquinone.</text>
</comment>
<keyword evidence="14 18" id="KW-0830">Ubiquinone</keyword>
<evidence type="ECO:0000256" key="14">
    <source>
        <dbReference type="ARBA" id="ARBA00023075"/>
    </source>
</evidence>
<evidence type="ECO:0000256" key="12">
    <source>
        <dbReference type="ARBA" id="ARBA00022989"/>
    </source>
</evidence>
<evidence type="ECO:0000256" key="13">
    <source>
        <dbReference type="ARBA" id="ARBA00023027"/>
    </source>
</evidence>
<sequence length="331" mass="38267">MKINISTILFLSTLISGTMIVISSKSWILMWMGLEMNLLSFIPLMNQNKTPYENEAAMKYFIVQAMASLIMLFSILAAGLYEISNAITNTILLSSLFTKMGAAPFHLWFPGVMQGLTWMNCFILMTWQKIAPMIMMMYQLINGLMSNTIIMISVLAGAIGGFNQTSLRKMMAYSSISHLGWMIMASMMSIKYWIIYFMIYLILNLSIIIIFMKNMIFYLPQIFTQQGSKTNKFSMYISMLSLGGLPPFLGFFPKWLIIQTSMEFESKWLILIMVMTTMVTLYFYLKVTYSSLLFSNQNMYWKHEYKMNFIMILSLSISLMGIPIITYMSMY</sequence>
<dbReference type="PANTHER" id="PTHR46552">
    <property type="entry name" value="NADH-UBIQUINONE OXIDOREDUCTASE CHAIN 2"/>
    <property type="match status" value="1"/>
</dbReference>
<evidence type="ECO:0000256" key="7">
    <source>
        <dbReference type="ARBA" id="ARBA00022660"/>
    </source>
</evidence>
<keyword evidence="13 18" id="KW-0520">NAD</keyword>
<keyword evidence="6" id="KW-0813">Transport</keyword>
<dbReference type="EMBL" id="MK951666">
    <property type="protein sequence ID" value="QHZ87477.1"/>
    <property type="molecule type" value="Genomic_DNA"/>
</dbReference>
<gene>
    <name evidence="20" type="primary">nad2</name>
</gene>
<keyword evidence="12 18" id="KW-1133">Transmembrane helix</keyword>
<evidence type="ECO:0000256" key="10">
    <source>
        <dbReference type="ARBA" id="ARBA00022967"/>
    </source>
</evidence>
<comment type="subcellular location">
    <subcellularLocation>
        <location evidence="2 18">Mitochondrion inner membrane</location>
        <topology evidence="2 18">Multi-pass membrane protein</topology>
    </subcellularLocation>
</comment>
<keyword evidence="15 18" id="KW-0496">Mitochondrion</keyword>
<feature type="transmembrane region" description="Helical" evidence="18">
    <location>
        <begin position="308"/>
        <end position="330"/>
    </location>
</feature>
<keyword evidence="16 18" id="KW-0472">Membrane</keyword>
<dbReference type="Pfam" id="PF00361">
    <property type="entry name" value="Proton_antipo_M"/>
    <property type="match status" value="1"/>
</dbReference>
<comment type="function">
    <text evidence="18">Core subunit of the mitochondrial membrane respiratory chain NADH dehydrogenase (Complex I) which catalyzes electron transfer from NADH through the respiratory chain, using ubiquinone as an electron acceptor. Essential for the catalytic activity and assembly of complex I.</text>
</comment>
<feature type="transmembrane region" description="Helical" evidence="18">
    <location>
        <begin position="193"/>
        <end position="212"/>
    </location>
</feature>
<dbReference type="PANTHER" id="PTHR46552:SF1">
    <property type="entry name" value="NADH-UBIQUINONE OXIDOREDUCTASE CHAIN 2"/>
    <property type="match status" value="1"/>
</dbReference>
<keyword evidence="7 18" id="KW-0679">Respiratory chain</keyword>
<dbReference type="PRINTS" id="PR01436">
    <property type="entry name" value="NADHDHGNASE2"/>
</dbReference>
<feature type="domain" description="NADH:quinone oxidoreductase/Mrp antiporter transmembrane" evidence="19">
    <location>
        <begin position="24"/>
        <end position="280"/>
    </location>
</feature>
<feature type="transmembrane region" description="Helical" evidence="18">
    <location>
        <begin position="268"/>
        <end position="287"/>
    </location>
</feature>
<evidence type="ECO:0000256" key="9">
    <source>
        <dbReference type="ARBA" id="ARBA00022792"/>
    </source>
</evidence>
<dbReference type="AlphaFoldDB" id="A0A6C0R1X7"/>
<dbReference type="InterPro" id="IPR050175">
    <property type="entry name" value="Complex_I_Subunit_2"/>
</dbReference>
<dbReference type="InterPro" id="IPR003917">
    <property type="entry name" value="NADH_UbQ_OxRdtase_chain2"/>
</dbReference>
<dbReference type="GO" id="GO:0006120">
    <property type="term" value="P:mitochondrial electron transport, NADH to ubiquinone"/>
    <property type="evidence" value="ECO:0007669"/>
    <property type="project" value="InterPro"/>
</dbReference>